<keyword evidence="2 4" id="KW-0238">DNA-binding</keyword>
<accession>N9MVR6</accession>
<dbReference type="InterPro" id="IPR001647">
    <property type="entry name" value="HTH_TetR"/>
</dbReference>
<dbReference type="GO" id="GO:0003677">
    <property type="term" value="F:DNA binding"/>
    <property type="evidence" value="ECO:0007669"/>
    <property type="project" value="UniProtKB-UniRule"/>
</dbReference>
<keyword evidence="3" id="KW-0804">Transcription</keyword>
<comment type="caution">
    <text evidence="6">The sequence shown here is derived from an EMBL/GenBank/DDBJ whole genome shotgun (WGS) entry which is preliminary data.</text>
</comment>
<dbReference type="PRINTS" id="PR00455">
    <property type="entry name" value="HTHTETR"/>
</dbReference>
<dbReference type="OrthoDB" id="9798857at2"/>
<dbReference type="AlphaFoldDB" id="N9MVR6"/>
<dbReference type="InterPro" id="IPR023772">
    <property type="entry name" value="DNA-bd_HTH_TetR-type_CS"/>
</dbReference>
<dbReference type="Gene3D" id="1.10.357.10">
    <property type="entry name" value="Tetracycline Repressor, domain 2"/>
    <property type="match status" value="1"/>
</dbReference>
<dbReference type="SUPFAM" id="SSF46689">
    <property type="entry name" value="Homeodomain-like"/>
    <property type="match status" value="1"/>
</dbReference>
<feature type="domain" description="HTH tetR-type" evidence="5">
    <location>
        <begin position="10"/>
        <end position="69"/>
    </location>
</feature>
<proteinExistence type="predicted"/>
<keyword evidence="7" id="KW-1185">Reference proteome</keyword>
<dbReference type="SUPFAM" id="SSF48498">
    <property type="entry name" value="Tetracyclin repressor-like, C-terminal domain"/>
    <property type="match status" value="1"/>
</dbReference>
<reference evidence="6 7" key="1">
    <citation type="submission" date="2013-02" db="EMBL/GenBank/DDBJ databases">
        <title>The Genome Sequence of Acinetobacter sp. ANC 4105.</title>
        <authorList>
            <consortium name="The Broad Institute Genome Sequencing Platform"/>
            <consortium name="The Broad Institute Genome Sequencing Center for Infectious Disease"/>
            <person name="Cerqueira G."/>
            <person name="Feldgarden M."/>
            <person name="Courvalin P."/>
            <person name="Perichon B."/>
            <person name="Grillot-Courvalin C."/>
            <person name="Clermont D."/>
            <person name="Rocha E."/>
            <person name="Yoon E.-J."/>
            <person name="Nemec A."/>
            <person name="Walker B."/>
            <person name="Young S.K."/>
            <person name="Zeng Q."/>
            <person name="Gargeya S."/>
            <person name="Fitzgerald M."/>
            <person name="Haas B."/>
            <person name="Abouelleil A."/>
            <person name="Alvarado L."/>
            <person name="Arachchi H.M."/>
            <person name="Berlin A.M."/>
            <person name="Chapman S.B."/>
            <person name="Dewar J."/>
            <person name="Goldberg J."/>
            <person name="Griggs A."/>
            <person name="Gujja S."/>
            <person name="Hansen M."/>
            <person name="Howarth C."/>
            <person name="Imamovic A."/>
            <person name="Larimer J."/>
            <person name="McCowan C."/>
            <person name="Murphy C."/>
            <person name="Neiman D."/>
            <person name="Pearson M."/>
            <person name="Priest M."/>
            <person name="Roberts A."/>
            <person name="Saif S."/>
            <person name="Shea T."/>
            <person name="Sisk P."/>
            <person name="Sykes S."/>
            <person name="Wortman J."/>
            <person name="Nusbaum C."/>
            <person name="Birren B."/>
        </authorList>
    </citation>
    <scope>NUCLEOTIDE SEQUENCE [LARGE SCALE GENOMIC DNA]</scope>
    <source>
        <strain evidence="6 7">ANC 4105</strain>
    </source>
</reference>
<protein>
    <recommendedName>
        <fullName evidence="5">HTH tetR-type domain-containing protein</fullName>
    </recommendedName>
</protein>
<dbReference type="InterPro" id="IPR036271">
    <property type="entry name" value="Tet_transcr_reg_TetR-rel_C_sf"/>
</dbReference>
<evidence type="ECO:0000256" key="4">
    <source>
        <dbReference type="PROSITE-ProRule" id="PRU00335"/>
    </source>
</evidence>
<evidence type="ECO:0000256" key="1">
    <source>
        <dbReference type="ARBA" id="ARBA00023015"/>
    </source>
</evidence>
<dbReference type="InterPro" id="IPR009057">
    <property type="entry name" value="Homeodomain-like_sf"/>
</dbReference>
<dbReference type="Proteomes" id="UP000013261">
    <property type="component" value="Unassembled WGS sequence"/>
</dbReference>
<sequence>MPRVSKKLAIENRKNIEHATSRLIREKGFAVSVADLMKAAGLTHGGFYKHFQNKDELIDIACKDIFQQSVGKWEAIIDESDNEKTALHDIFNGYLSERNLENPGVSCPLSSLSSDVARESSEKPVKQSFHQGVESLLSILSSLDSLNPKDQERISENAVIQLSLLSGALTLARSVDHGLALKILDTVKQHLFEQYKV</sequence>
<feature type="DNA-binding region" description="H-T-H motif" evidence="4">
    <location>
        <begin position="32"/>
        <end position="51"/>
    </location>
</feature>
<dbReference type="PATRIC" id="fig|1217703.3.peg.212"/>
<dbReference type="PROSITE" id="PS01081">
    <property type="entry name" value="HTH_TETR_1"/>
    <property type="match status" value="1"/>
</dbReference>
<dbReference type="EMBL" id="APRL01000001">
    <property type="protein sequence ID" value="ENW97390.1"/>
    <property type="molecule type" value="Genomic_DNA"/>
</dbReference>
<dbReference type="PANTHER" id="PTHR47506:SF7">
    <property type="entry name" value="TRANSCRIPTIONAL REGULATORY PROTEIN"/>
    <property type="match status" value="1"/>
</dbReference>
<organism evidence="6 7">
    <name type="scientific">Acinetobacter dispersus</name>
    <dbReference type="NCBI Taxonomy" id="70348"/>
    <lineage>
        <taxon>Bacteria</taxon>
        <taxon>Pseudomonadati</taxon>
        <taxon>Pseudomonadota</taxon>
        <taxon>Gammaproteobacteria</taxon>
        <taxon>Moraxellales</taxon>
        <taxon>Moraxellaceae</taxon>
        <taxon>Acinetobacter</taxon>
    </lineage>
</organism>
<name>N9MVR6_9GAMM</name>
<keyword evidence="1" id="KW-0805">Transcription regulation</keyword>
<dbReference type="eggNOG" id="COG1309">
    <property type="taxonomic scope" value="Bacteria"/>
</dbReference>
<dbReference type="Gene3D" id="1.10.10.60">
    <property type="entry name" value="Homeodomain-like"/>
    <property type="match status" value="1"/>
</dbReference>
<evidence type="ECO:0000256" key="3">
    <source>
        <dbReference type="ARBA" id="ARBA00023163"/>
    </source>
</evidence>
<dbReference type="RefSeq" id="WP_005183707.1">
    <property type="nucleotide sequence ID" value="NZ_KB850048.1"/>
</dbReference>
<evidence type="ECO:0000313" key="7">
    <source>
        <dbReference type="Proteomes" id="UP000013261"/>
    </source>
</evidence>
<dbReference type="PANTHER" id="PTHR47506">
    <property type="entry name" value="TRANSCRIPTIONAL REGULATORY PROTEIN"/>
    <property type="match status" value="1"/>
</dbReference>
<gene>
    <name evidence="6" type="ORF">F904_00228</name>
</gene>
<evidence type="ECO:0000256" key="2">
    <source>
        <dbReference type="ARBA" id="ARBA00023125"/>
    </source>
</evidence>
<evidence type="ECO:0000313" key="6">
    <source>
        <dbReference type="EMBL" id="ENW97390.1"/>
    </source>
</evidence>
<dbReference type="Pfam" id="PF00440">
    <property type="entry name" value="TetR_N"/>
    <property type="match status" value="1"/>
</dbReference>
<dbReference type="PROSITE" id="PS50977">
    <property type="entry name" value="HTH_TETR_2"/>
    <property type="match status" value="1"/>
</dbReference>
<evidence type="ECO:0000259" key="5">
    <source>
        <dbReference type="PROSITE" id="PS50977"/>
    </source>
</evidence>
<dbReference type="HOGENOM" id="CLU_069356_28_2_6"/>